<sequence>MVVRVKRSDSVWMAMLVKQEAMKKAEAEGNEDCLIKNKLVTPPFLTRSAPPLHLSSMNQQTHISVGALIGKSSETIKDLQINSAAKNQQLGKLKFALVFLAVLVMATCCHGSRKSIQGFQVKPDAMRNPGYFLGFLPKAMPIPPSAPSKQHNSFGLDSGGAP</sequence>
<dbReference type="Proteomes" id="UP001085076">
    <property type="component" value="Miscellaneous, Linkage group lg03"/>
</dbReference>
<protein>
    <submittedName>
        <fullName evidence="1">Uncharacterized protein</fullName>
    </submittedName>
</protein>
<organism evidence="1 2">
    <name type="scientific">Dioscorea zingiberensis</name>
    <dbReference type="NCBI Taxonomy" id="325984"/>
    <lineage>
        <taxon>Eukaryota</taxon>
        <taxon>Viridiplantae</taxon>
        <taxon>Streptophyta</taxon>
        <taxon>Embryophyta</taxon>
        <taxon>Tracheophyta</taxon>
        <taxon>Spermatophyta</taxon>
        <taxon>Magnoliopsida</taxon>
        <taxon>Liliopsida</taxon>
        <taxon>Dioscoreales</taxon>
        <taxon>Dioscoreaceae</taxon>
        <taxon>Dioscorea</taxon>
    </lineage>
</organism>
<evidence type="ECO:0000313" key="2">
    <source>
        <dbReference type="Proteomes" id="UP001085076"/>
    </source>
</evidence>
<keyword evidence="2" id="KW-1185">Reference proteome</keyword>
<name>A0A9D5CNA5_9LILI</name>
<evidence type="ECO:0000313" key="1">
    <source>
        <dbReference type="EMBL" id="KAJ0976526.1"/>
    </source>
</evidence>
<comment type="caution">
    <text evidence="1">The sequence shown here is derived from an EMBL/GenBank/DDBJ whole genome shotgun (WGS) entry which is preliminary data.</text>
</comment>
<proteinExistence type="predicted"/>
<dbReference type="AlphaFoldDB" id="A0A9D5CNA5"/>
<dbReference type="OrthoDB" id="1935957at2759"/>
<dbReference type="EMBL" id="JAGGNH010000003">
    <property type="protein sequence ID" value="KAJ0976526.1"/>
    <property type="molecule type" value="Genomic_DNA"/>
</dbReference>
<reference evidence="1" key="2">
    <citation type="journal article" date="2022" name="Hortic Res">
        <title>The genome of Dioscorea zingiberensis sheds light on the biosynthesis, origin and evolution of the medicinally important diosgenin saponins.</title>
        <authorList>
            <person name="Li Y."/>
            <person name="Tan C."/>
            <person name="Li Z."/>
            <person name="Guo J."/>
            <person name="Li S."/>
            <person name="Chen X."/>
            <person name="Wang C."/>
            <person name="Dai X."/>
            <person name="Yang H."/>
            <person name="Song W."/>
            <person name="Hou L."/>
            <person name="Xu J."/>
            <person name="Tong Z."/>
            <person name="Xu A."/>
            <person name="Yuan X."/>
            <person name="Wang W."/>
            <person name="Yang Q."/>
            <person name="Chen L."/>
            <person name="Sun Z."/>
            <person name="Wang K."/>
            <person name="Pan B."/>
            <person name="Chen J."/>
            <person name="Bao Y."/>
            <person name="Liu F."/>
            <person name="Qi X."/>
            <person name="Gang D.R."/>
            <person name="Wen J."/>
            <person name="Li J."/>
        </authorList>
    </citation>
    <scope>NUCLEOTIDE SEQUENCE</scope>
    <source>
        <strain evidence="1">Dzin_1.0</strain>
    </source>
</reference>
<gene>
    <name evidence="1" type="ORF">J5N97_012000</name>
</gene>
<accession>A0A9D5CNA5</accession>
<reference evidence="1" key="1">
    <citation type="submission" date="2021-03" db="EMBL/GenBank/DDBJ databases">
        <authorList>
            <person name="Li Z."/>
            <person name="Yang C."/>
        </authorList>
    </citation>
    <scope>NUCLEOTIDE SEQUENCE</scope>
    <source>
        <strain evidence="1">Dzin_1.0</strain>
        <tissue evidence="1">Leaf</tissue>
    </source>
</reference>